<proteinExistence type="evidence at protein level"/>
<sequence length="21" mass="2335">FQILNSSELTTGETGYIPSNY</sequence>
<evidence type="ECO:0000313" key="1">
    <source>
        <dbReference type="PIR" id="S35676"/>
    </source>
</evidence>
<organism evidence="1">
    <name type="scientific">Rattus norvegicus</name>
    <name type="common">Rat</name>
    <dbReference type="NCBI Taxonomy" id="10116"/>
    <lineage>
        <taxon>Eukaryota</taxon>
        <taxon>Metazoa</taxon>
        <taxon>Chordata</taxon>
        <taxon>Craniata</taxon>
        <taxon>Vertebrata</taxon>
        <taxon>Euteleostomi</taxon>
        <taxon>Mammalia</taxon>
        <taxon>Eutheria</taxon>
        <taxon>Euarchontoglires</taxon>
        <taxon>Glires</taxon>
        <taxon>Rodentia</taxon>
        <taxon>Myomorpha</taxon>
        <taxon>Muroidea</taxon>
        <taxon>Muridae</taxon>
        <taxon>Murinae</taxon>
        <taxon>Rattus</taxon>
    </lineage>
</organism>
<dbReference type="AlphaFoldDB" id="Q7M035"/>
<accession>Q7M035</accession>
<protein>
    <submittedName>
        <fullName evidence="1">Protein kinase</fullName>
    </submittedName>
</protein>
<dbReference type="PIR" id="S35676">
    <property type="entry name" value="S35676"/>
</dbReference>
<keyword id="KW-0903">Direct protein sequencing</keyword>
<name>Q7M035_RAT</name>
<reference evidence="1" key="1">
    <citation type="journal article" date="1993" name="Eur. J. Biochem.">
        <title>Isolation and identification of two proto-oncogene products related to c-fgr and fyn in a tyrosine-protein-kinase fraction of rat spleen.</title>
        <authorList>
            <person name="Brunati A.M."/>
            <person name="James P."/>
            <person name="Donella-Deana A."/>
            <person name="Matoskova B."/>
            <person name="Robbins K.C."/>
            <person name="Pinna L.A."/>
        </authorList>
    </citation>
    <scope>PROTEIN SEQUENCE</scope>
</reference>